<evidence type="ECO:0000256" key="1">
    <source>
        <dbReference type="SAM" id="MobiDB-lite"/>
    </source>
</evidence>
<gene>
    <name evidence="2" type="ORF">LZC95_50320</name>
</gene>
<evidence type="ECO:0000313" key="3">
    <source>
        <dbReference type="Proteomes" id="UP001379533"/>
    </source>
</evidence>
<feature type="region of interest" description="Disordered" evidence="1">
    <location>
        <begin position="45"/>
        <end position="64"/>
    </location>
</feature>
<dbReference type="RefSeq" id="WP_394845212.1">
    <property type="nucleotide sequence ID" value="NZ_CP089982.1"/>
</dbReference>
<evidence type="ECO:0000313" key="2">
    <source>
        <dbReference type="EMBL" id="WXA94602.1"/>
    </source>
</evidence>
<sequence>MKVFELIALLERCNRDADIFLMNGENVPFEYEVAGMTTRGAVVALERGDEAEDPDDRRYSEDRWTDRDARLPQTDVFLCEGPQRQCGSRNAWEALVRSGR</sequence>
<name>A0ABZ2K7D4_9BACT</name>
<feature type="compositionally biased region" description="Basic and acidic residues" evidence="1">
    <location>
        <begin position="55"/>
        <end position="64"/>
    </location>
</feature>
<keyword evidence="3" id="KW-1185">Reference proteome</keyword>
<dbReference type="EMBL" id="CP089982">
    <property type="protein sequence ID" value="WXA94602.1"/>
    <property type="molecule type" value="Genomic_DNA"/>
</dbReference>
<accession>A0ABZ2K7D4</accession>
<organism evidence="2 3">
    <name type="scientific">Pendulispora brunnea</name>
    <dbReference type="NCBI Taxonomy" id="2905690"/>
    <lineage>
        <taxon>Bacteria</taxon>
        <taxon>Pseudomonadati</taxon>
        <taxon>Myxococcota</taxon>
        <taxon>Myxococcia</taxon>
        <taxon>Myxococcales</taxon>
        <taxon>Sorangiineae</taxon>
        <taxon>Pendulisporaceae</taxon>
        <taxon>Pendulispora</taxon>
    </lineage>
</organism>
<protein>
    <submittedName>
        <fullName evidence="2">Uncharacterized protein</fullName>
    </submittedName>
</protein>
<reference evidence="2 3" key="1">
    <citation type="submission" date="2021-12" db="EMBL/GenBank/DDBJ databases">
        <title>Discovery of the Pendulisporaceae a myxobacterial family with distinct sporulation behavior and unique specialized metabolism.</title>
        <authorList>
            <person name="Garcia R."/>
            <person name="Popoff A."/>
            <person name="Bader C.D."/>
            <person name="Loehr J."/>
            <person name="Walesch S."/>
            <person name="Walt C."/>
            <person name="Boldt J."/>
            <person name="Bunk B."/>
            <person name="Haeckl F.J.F.P.J."/>
            <person name="Gunesch A.P."/>
            <person name="Birkelbach J."/>
            <person name="Nuebel U."/>
            <person name="Pietschmann T."/>
            <person name="Bach T."/>
            <person name="Mueller R."/>
        </authorList>
    </citation>
    <scope>NUCLEOTIDE SEQUENCE [LARGE SCALE GENOMIC DNA]</scope>
    <source>
        <strain evidence="2 3">MSr12523</strain>
    </source>
</reference>
<dbReference type="Proteomes" id="UP001379533">
    <property type="component" value="Chromosome"/>
</dbReference>
<proteinExistence type="predicted"/>